<name>A0A7G1IJ05_MYCKA</name>
<dbReference type="Proteomes" id="UP000516380">
    <property type="component" value="Chromosome"/>
</dbReference>
<sequence length="145" mass="15528">MATLFGAVATWVTSGSARRVLRADGCAGDVTSLKAGIGVKVGRRRVGPEYAYYELFADPSMLAAQFLRDVSARHPHPCRARRATLARALGYDSAPNTTAGSTLCGRVEGGDDVAVEWTKDRDLLLALASGPDLAGLYNWWKANRS</sequence>
<protein>
    <submittedName>
        <fullName evidence="1">Uncharacterized protein</fullName>
    </submittedName>
</protein>
<accession>A0A7G1IJ05</accession>
<organism evidence="1 2">
    <name type="scientific">Mycobacterium kansasii</name>
    <dbReference type="NCBI Taxonomy" id="1768"/>
    <lineage>
        <taxon>Bacteria</taxon>
        <taxon>Bacillati</taxon>
        <taxon>Actinomycetota</taxon>
        <taxon>Actinomycetes</taxon>
        <taxon>Mycobacteriales</taxon>
        <taxon>Mycobacteriaceae</taxon>
        <taxon>Mycobacterium</taxon>
    </lineage>
</organism>
<dbReference type="EMBL" id="AP023343">
    <property type="protein sequence ID" value="BCI89769.1"/>
    <property type="molecule type" value="Genomic_DNA"/>
</dbReference>
<evidence type="ECO:0000313" key="2">
    <source>
        <dbReference type="Proteomes" id="UP000516380"/>
    </source>
</evidence>
<proteinExistence type="predicted"/>
<reference evidence="1 2" key="1">
    <citation type="submission" date="2020-07" db="EMBL/GenBank/DDBJ databases">
        <title>Mycobacterium kansasii (former subtype) with zoonotic potential isolated from diseased indoor pet cat, Japan.</title>
        <authorList>
            <person name="Fukano H."/>
            <person name="Terazono T."/>
            <person name="Hoshino Y."/>
        </authorList>
    </citation>
    <scope>NUCLEOTIDE SEQUENCE [LARGE SCALE GENOMIC DNA]</scope>
    <source>
        <strain evidence="1 2">Kuro-I</strain>
    </source>
</reference>
<gene>
    <name evidence="1" type="ORF">NIIDMKKI_49750</name>
</gene>
<evidence type="ECO:0000313" key="1">
    <source>
        <dbReference type="EMBL" id="BCI89769.1"/>
    </source>
</evidence>
<dbReference type="AlphaFoldDB" id="A0A7G1IJ05"/>
<keyword evidence="2" id="KW-1185">Reference proteome</keyword>